<dbReference type="GO" id="GO:0004520">
    <property type="term" value="F:DNA endonuclease activity"/>
    <property type="evidence" value="ECO:0007669"/>
    <property type="project" value="TreeGrafter"/>
</dbReference>
<dbReference type="GO" id="GO:0000712">
    <property type="term" value="P:resolution of meiotic recombination intermediates"/>
    <property type="evidence" value="ECO:0007669"/>
    <property type="project" value="TreeGrafter"/>
</dbReference>
<dbReference type="Pfam" id="PF22945">
    <property type="entry name" value="LEM-3_GIY-YIG"/>
    <property type="match status" value="1"/>
</dbReference>
<reference evidence="3 4" key="1">
    <citation type="submission" date="2019-12" db="EMBL/GenBank/DDBJ databases">
        <title>Chromosome-level assembly of the Caenorhabditis remanei genome.</title>
        <authorList>
            <person name="Teterina A.A."/>
            <person name="Willis J.H."/>
            <person name="Phillips P.C."/>
        </authorList>
    </citation>
    <scope>NUCLEOTIDE SEQUENCE [LARGE SCALE GENOMIC DNA]</scope>
    <source>
        <strain evidence="3 4">PX506</strain>
        <tissue evidence="3">Whole organism</tissue>
    </source>
</reference>
<sequence>MIGGSTFHLFLAFLLLKYSENDLQAQQQRYLELVKQQLQTYPELVEQQLRGMSKRREEMQQQADAALTAAGQALILEQSARAAVQANCQRQAQHTLQQQQIAQQQLLLSGSVGPMRNNSIQTMQVAQQQQQVAAAQQQQHQGIFSPEMNAFIRNGRFSRDSLARALGCDNAVRVNFDRKGYTAFCYVLIDPRVSGVKIEALTFETFVKSVFYIGKGTNSRPLQHFIDARNAMDKATNDQNLNKKLQTIVDIWSSGHGIPKIQFSHGVSDKAALIKEACMIDAVQVKNLTNLKRGEYHECAKTWDLTAKSQYGVWLLDK</sequence>
<dbReference type="CDD" id="cd10454">
    <property type="entry name" value="GIY-YIG_COG3680_Meta"/>
    <property type="match status" value="1"/>
</dbReference>
<dbReference type="GO" id="GO:0005737">
    <property type="term" value="C:cytoplasm"/>
    <property type="evidence" value="ECO:0007669"/>
    <property type="project" value="TreeGrafter"/>
</dbReference>
<dbReference type="PANTHER" id="PTHR46427:SF1">
    <property type="entry name" value="ANKYRIN REPEAT AND LEM DOMAIN-CONTAINING PROTEIN 1"/>
    <property type="match status" value="1"/>
</dbReference>
<protein>
    <recommendedName>
        <fullName evidence="2">GIY-YIG domain-containing protein</fullName>
    </recommendedName>
</protein>
<dbReference type="GeneID" id="78775232"/>
<dbReference type="AlphaFoldDB" id="A0A6A5HA13"/>
<feature type="signal peptide" evidence="1">
    <location>
        <begin position="1"/>
        <end position="25"/>
    </location>
</feature>
<evidence type="ECO:0000313" key="3">
    <source>
        <dbReference type="EMBL" id="KAF1763263.1"/>
    </source>
</evidence>
<dbReference type="EMBL" id="WUAV01000003">
    <property type="protein sequence ID" value="KAF1763263.1"/>
    <property type="molecule type" value="Genomic_DNA"/>
</dbReference>
<feature type="domain" description="GIY-YIG" evidence="2">
    <location>
        <begin position="181"/>
        <end position="291"/>
    </location>
</feature>
<dbReference type="GO" id="GO:0005654">
    <property type="term" value="C:nucleoplasm"/>
    <property type="evidence" value="ECO:0007669"/>
    <property type="project" value="TreeGrafter"/>
</dbReference>
<dbReference type="PANTHER" id="PTHR46427">
    <property type="entry name" value="ANKYRIN REPEAT AND LEM DOMAIN-CONTAINING PROTEIN 1"/>
    <property type="match status" value="1"/>
</dbReference>
<accession>A0A6A5HA13</accession>
<comment type="caution">
    <text evidence="3">The sequence shown here is derived from an EMBL/GenBank/DDBJ whole genome shotgun (WGS) entry which is preliminary data.</text>
</comment>
<dbReference type="Proteomes" id="UP000483820">
    <property type="component" value="Chromosome III"/>
</dbReference>
<evidence type="ECO:0000259" key="2">
    <source>
        <dbReference type="PROSITE" id="PS50164"/>
    </source>
</evidence>
<dbReference type="InterPro" id="IPR034998">
    <property type="entry name" value="ANKLE1"/>
</dbReference>
<evidence type="ECO:0000313" key="4">
    <source>
        <dbReference type="Proteomes" id="UP000483820"/>
    </source>
</evidence>
<dbReference type="KEGG" id="crq:GCK72_011529"/>
<dbReference type="PROSITE" id="PS50164">
    <property type="entry name" value="GIY_YIG"/>
    <property type="match status" value="1"/>
</dbReference>
<dbReference type="GO" id="GO:0000724">
    <property type="term" value="P:double-strand break repair via homologous recombination"/>
    <property type="evidence" value="ECO:0007669"/>
    <property type="project" value="TreeGrafter"/>
</dbReference>
<name>A0A6A5HA13_CAERE</name>
<gene>
    <name evidence="3" type="ORF">GCK72_011529</name>
</gene>
<organism evidence="3 4">
    <name type="scientific">Caenorhabditis remanei</name>
    <name type="common">Caenorhabditis vulgaris</name>
    <dbReference type="NCBI Taxonomy" id="31234"/>
    <lineage>
        <taxon>Eukaryota</taxon>
        <taxon>Metazoa</taxon>
        <taxon>Ecdysozoa</taxon>
        <taxon>Nematoda</taxon>
        <taxon>Chromadorea</taxon>
        <taxon>Rhabditida</taxon>
        <taxon>Rhabditina</taxon>
        <taxon>Rhabditomorpha</taxon>
        <taxon>Rhabditoidea</taxon>
        <taxon>Rhabditidae</taxon>
        <taxon>Peloderinae</taxon>
        <taxon>Caenorhabditis</taxon>
    </lineage>
</organism>
<dbReference type="CTD" id="78775232"/>
<feature type="chain" id="PRO_5025650439" description="GIY-YIG domain-containing protein" evidence="1">
    <location>
        <begin position="26"/>
        <end position="318"/>
    </location>
</feature>
<proteinExistence type="predicted"/>
<evidence type="ECO:0000256" key="1">
    <source>
        <dbReference type="SAM" id="SignalP"/>
    </source>
</evidence>
<dbReference type="RefSeq" id="XP_053588094.1">
    <property type="nucleotide sequence ID" value="XM_053728517.1"/>
</dbReference>
<keyword evidence="1" id="KW-0732">Signal</keyword>
<dbReference type="InterPro" id="IPR000305">
    <property type="entry name" value="GIY-YIG_endonuc"/>
</dbReference>